<dbReference type="AlphaFoldDB" id="A0A927CZ20"/>
<evidence type="ECO:0000313" key="1">
    <source>
        <dbReference type="EMBL" id="MBD3107954.1"/>
    </source>
</evidence>
<sequence>MRFVTINGLQRLLQLKFGKLADRDYNLTENGVERLQIDVQQLAILKQILSDNWLINETDFENGVKVQLR</sequence>
<accession>A0A927CZ20</accession>
<proteinExistence type="predicted"/>
<gene>
    <name evidence="1" type="ORF">IEO70_06210</name>
</gene>
<evidence type="ECO:0000313" key="2">
    <source>
        <dbReference type="Proteomes" id="UP000602076"/>
    </source>
</evidence>
<dbReference type="Proteomes" id="UP000602076">
    <property type="component" value="Unassembled WGS sequence"/>
</dbReference>
<name>A0A927CZ20_9BACI</name>
<keyword evidence="2" id="KW-1185">Reference proteome</keyword>
<comment type="caution">
    <text evidence="1">The sequence shown here is derived from an EMBL/GenBank/DDBJ whole genome shotgun (WGS) entry which is preliminary data.</text>
</comment>
<dbReference type="RefSeq" id="WP_190997497.1">
    <property type="nucleotide sequence ID" value="NZ_JACXSI010000012.1"/>
</dbReference>
<dbReference type="EMBL" id="JACXSI010000012">
    <property type="protein sequence ID" value="MBD3107954.1"/>
    <property type="molecule type" value="Genomic_DNA"/>
</dbReference>
<organism evidence="1 2">
    <name type="scientific">Peribacillus faecalis</name>
    <dbReference type="NCBI Taxonomy" id="2772559"/>
    <lineage>
        <taxon>Bacteria</taxon>
        <taxon>Bacillati</taxon>
        <taxon>Bacillota</taxon>
        <taxon>Bacilli</taxon>
        <taxon>Bacillales</taxon>
        <taxon>Bacillaceae</taxon>
        <taxon>Peribacillus</taxon>
    </lineage>
</organism>
<reference evidence="1" key="1">
    <citation type="submission" date="2020-09" db="EMBL/GenBank/DDBJ databases">
        <title>Bacillus faecalis sp. nov., a moderately halophilic bacterium isolated from cow faeces.</title>
        <authorList>
            <person name="Jiang L."/>
            <person name="Lee J."/>
        </authorList>
    </citation>
    <scope>NUCLEOTIDE SEQUENCE</scope>
    <source>
        <strain evidence="1">AGMB 02131</strain>
    </source>
</reference>
<protein>
    <submittedName>
        <fullName evidence="1">Uncharacterized protein</fullName>
    </submittedName>
</protein>